<dbReference type="GO" id="GO:0005886">
    <property type="term" value="C:plasma membrane"/>
    <property type="evidence" value="ECO:0007669"/>
    <property type="project" value="UniProtKB-SubCell"/>
</dbReference>
<evidence type="ECO:0000256" key="7">
    <source>
        <dbReference type="ARBA" id="ARBA00023136"/>
    </source>
</evidence>
<sequence>MSDDEARTGPDGLANPQPDTGGRDTGDGSPDDAAAADGEPTGTPPGTPPVDTERARPEAAAPAPNRATGPRGTDLVPTPLRVTSEVCARVLVIAAAFGLLVFLIIELRIVVVPVAIAILLAALLSPVVHWLVARKVPRGPATFLVLIGGVALLGGLLSFVINTFIAGFADLQKQLSASFQSIQQLLAGPPLRIPTSQFDNLPGQIEQAIRNNVDTLTSGALTTALTVTEIAAGLALALFSLIFFLYDGPRIWRFLLKSTPRARRERVDVAGRRAFASLVGYTRATVLVAVVDAVGIGIGLWAVGVPLVIPLAALVFLGAFIPTVGAVVTGVIAVLIALVANGIIPALIVLGVVIAVQQLEGHVLQPLLLGRAVSLHPLAVVLAVAAGVVISGIAGALLAVPLLAVITAAVRSLRAPVEPSPLLVNAVNPRHGHPVASAGDTSDRPSVASRLLAKFKPSS</sequence>
<proteinExistence type="inferred from homology"/>
<feature type="transmembrane region" description="Helical" evidence="9">
    <location>
        <begin position="144"/>
        <end position="169"/>
    </location>
</feature>
<reference evidence="10 11" key="1">
    <citation type="submission" date="2019-07" db="EMBL/GenBank/DDBJ databases">
        <title>Whole genome shotgun sequence of Pseudonocardia sulfidoxydans NBRC 16205.</title>
        <authorList>
            <person name="Hosoyama A."/>
            <person name="Uohara A."/>
            <person name="Ohji S."/>
            <person name="Ichikawa N."/>
        </authorList>
    </citation>
    <scope>NUCLEOTIDE SEQUENCE [LARGE SCALE GENOMIC DNA]</scope>
    <source>
        <strain evidence="10 11">NBRC 16205</strain>
    </source>
</reference>
<protein>
    <submittedName>
        <fullName evidence="10">AI-2E family transporter</fullName>
    </submittedName>
</protein>
<dbReference type="PANTHER" id="PTHR21716">
    <property type="entry name" value="TRANSMEMBRANE PROTEIN"/>
    <property type="match status" value="1"/>
</dbReference>
<dbReference type="AlphaFoldDB" id="A0A511DEP2"/>
<evidence type="ECO:0000256" key="5">
    <source>
        <dbReference type="ARBA" id="ARBA00022692"/>
    </source>
</evidence>
<evidence type="ECO:0000256" key="8">
    <source>
        <dbReference type="SAM" id="MobiDB-lite"/>
    </source>
</evidence>
<dbReference type="InterPro" id="IPR002549">
    <property type="entry name" value="AI-2E-like"/>
</dbReference>
<gene>
    <name evidence="10" type="ORF">PSU4_19610</name>
</gene>
<organism evidence="10 11">
    <name type="scientific">Pseudonocardia sulfidoxydans NBRC 16205</name>
    <dbReference type="NCBI Taxonomy" id="1223511"/>
    <lineage>
        <taxon>Bacteria</taxon>
        <taxon>Bacillati</taxon>
        <taxon>Actinomycetota</taxon>
        <taxon>Actinomycetes</taxon>
        <taxon>Pseudonocardiales</taxon>
        <taxon>Pseudonocardiaceae</taxon>
        <taxon>Pseudonocardia</taxon>
    </lineage>
</organism>
<feature type="compositionally biased region" description="Low complexity" evidence="8">
    <location>
        <begin position="27"/>
        <end position="41"/>
    </location>
</feature>
<dbReference type="Pfam" id="PF01594">
    <property type="entry name" value="AI-2E_transport"/>
    <property type="match status" value="1"/>
</dbReference>
<keyword evidence="4" id="KW-1003">Cell membrane</keyword>
<evidence type="ECO:0000256" key="6">
    <source>
        <dbReference type="ARBA" id="ARBA00022989"/>
    </source>
</evidence>
<comment type="caution">
    <text evidence="10">The sequence shown here is derived from an EMBL/GenBank/DDBJ whole genome shotgun (WGS) entry which is preliminary data.</text>
</comment>
<name>A0A511DEP2_9PSEU</name>
<comment type="similarity">
    <text evidence="2">Belongs to the autoinducer-2 exporter (AI-2E) (TC 2.A.86) family.</text>
</comment>
<keyword evidence="6 9" id="KW-1133">Transmembrane helix</keyword>
<keyword evidence="3" id="KW-0813">Transport</keyword>
<evidence type="ECO:0000256" key="3">
    <source>
        <dbReference type="ARBA" id="ARBA00022448"/>
    </source>
</evidence>
<dbReference type="OrthoDB" id="9784366at2"/>
<feature type="transmembrane region" description="Helical" evidence="9">
    <location>
        <begin position="307"/>
        <end position="328"/>
    </location>
</feature>
<feature type="transmembrane region" description="Helical" evidence="9">
    <location>
        <begin position="335"/>
        <end position="359"/>
    </location>
</feature>
<evidence type="ECO:0000256" key="1">
    <source>
        <dbReference type="ARBA" id="ARBA00004651"/>
    </source>
</evidence>
<dbReference type="RefSeq" id="WP_147105245.1">
    <property type="nucleotide sequence ID" value="NZ_BJVJ01000014.1"/>
</dbReference>
<dbReference type="EMBL" id="BJVJ01000014">
    <property type="protein sequence ID" value="GEL23007.1"/>
    <property type="molecule type" value="Genomic_DNA"/>
</dbReference>
<evidence type="ECO:0000313" key="11">
    <source>
        <dbReference type="Proteomes" id="UP000321685"/>
    </source>
</evidence>
<feature type="transmembrane region" description="Helical" evidence="9">
    <location>
        <begin position="111"/>
        <end position="132"/>
    </location>
</feature>
<feature type="transmembrane region" description="Helical" evidence="9">
    <location>
        <begin position="220"/>
        <end position="246"/>
    </location>
</feature>
<feature type="compositionally biased region" description="Low complexity" evidence="8">
    <location>
        <begin position="58"/>
        <end position="72"/>
    </location>
</feature>
<evidence type="ECO:0000256" key="2">
    <source>
        <dbReference type="ARBA" id="ARBA00009773"/>
    </source>
</evidence>
<feature type="region of interest" description="Disordered" evidence="8">
    <location>
        <begin position="1"/>
        <end position="76"/>
    </location>
</feature>
<evidence type="ECO:0000256" key="4">
    <source>
        <dbReference type="ARBA" id="ARBA00022475"/>
    </source>
</evidence>
<dbReference type="GO" id="GO:0055085">
    <property type="term" value="P:transmembrane transport"/>
    <property type="evidence" value="ECO:0007669"/>
    <property type="project" value="TreeGrafter"/>
</dbReference>
<feature type="transmembrane region" description="Helical" evidence="9">
    <location>
        <begin position="379"/>
        <end position="406"/>
    </location>
</feature>
<evidence type="ECO:0000313" key="10">
    <source>
        <dbReference type="EMBL" id="GEL23007.1"/>
    </source>
</evidence>
<dbReference type="PANTHER" id="PTHR21716:SF53">
    <property type="entry name" value="PERMEASE PERM-RELATED"/>
    <property type="match status" value="1"/>
</dbReference>
<evidence type="ECO:0000256" key="9">
    <source>
        <dbReference type="SAM" id="Phobius"/>
    </source>
</evidence>
<comment type="subcellular location">
    <subcellularLocation>
        <location evidence="1">Cell membrane</location>
        <topology evidence="1">Multi-pass membrane protein</topology>
    </subcellularLocation>
</comment>
<dbReference type="Proteomes" id="UP000321685">
    <property type="component" value="Unassembled WGS sequence"/>
</dbReference>
<keyword evidence="7 9" id="KW-0472">Membrane</keyword>
<keyword evidence="11" id="KW-1185">Reference proteome</keyword>
<keyword evidence="5 9" id="KW-0812">Transmembrane</keyword>
<feature type="transmembrane region" description="Helical" evidence="9">
    <location>
        <begin position="86"/>
        <end position="105"/>
    </location>
</feature>
<feature type="transmembrane region" description="Helical" evidence="9">
    <location>
        <begin position="281"/>
        <end position="301"/>
    </location>
</feature>
<accession>A0A511DEP2</accession>